<sequence>MNQFVISPSPHIHSGDSVQKNMYRVLFALIPAFLVSALFFGWDTWIVTAIAVLGCVITEYVIQVYLMKVPTTIMDGSALLTGVLLAFNLPGNLAWWIILLGAIFAIAVGKMSFGGLGSNVFNPALVGRVFLLISFPAQMTSWPRPKMFNWTDVDAGTGATPLELVKQASKEGNVDQFTDSVGMIFNMISGDVGGSLGEVSALALIVGGAYLIWKKVITWHIPVAILGTVIVFTSILYFYDPTRYVDPFFHVFSGGLMLGTIFMATDYATSPMTYKGMIIYGVGIGVITVLIRVFGSYPEGVSFAILIMNAVTPLINVYMKPQRFAQPLKTV</sequence>
<comment type="subunit">
    <text evidence="10">The complex is composed of six subunits: RnfA, RnfB, RnfC, RnfD, RnfE and RnfG.</text>
</comment>
<evidence type="ECO:0000256" key="10">
    <source>
        <dbReference type="HAMAP-Rule" id="MF_00462"/>
    </source>
</evidence>
<dbReference type="RefSeq" id="WP_116496099.1">
    <property type="nucleotide sequence ID" value="NZ_QENZ01000003.1"/>
</dbReference>
<keyword evidence="5 10" id="KW-0812">Transmembrane</keyword>
<evidence type="ECO:0000256" key="2">
    <source>
        <dbReference type="ARBA" id="ARBA00022553"/>
    </source>
</evidence>
<keyword evidence="4 10" id="KW-0288">FMN</keyword>
<dbReference type="PANTHER" id="PTHR30578:SF0">
    <property type="entry name" value="ION-TRANSLOCATING OXIDOREDUCTASE COMPLEX SUBUNIT D"/>
    <property type="match status" value="1"/>
</dbReference>
<name>A0A7L4USW7_BALHA</name>
<feature type="transmembrane region" description="Helical" evidence="10">
    <location>
        <begin position="45"/>
        <end position="62"/>
    </location>
</feature>
<evidence type="ECO:0000256" key="6">
    <source>
        <dbReference type="ARBA" id="ARBA00022967"/>
    </source>
</evidence>
<feature type="transmembrane region" description="Helical" evidence="10">
    <location>
        <begin position="301"/>
        <end position="319"/>
    </location>
</feature>
<gene>
    <name evidence="10" type="primary">rnfD</name>
    <name evidence="11" type="ORF">C7377_0898</name>
</gene>
<dbReference type="GO" id="GO:0055085">
    <property type="term" value="P:transmembrane transport"/>
    <property type="evidence" value="ECO:0007669"/>
    <property type="project" value="InterPro"/>
</dbReference>
<dbReference type="Pfam" id="PF03116">
    <property type="entry name" value="NQR2_RnfD_RnfE"/>
    <property type="match status" value="1"/>
</dbReference>
<feature type="transmembrane region" description="Helical" evidence="10">
    <location>
        <begin position="93"/>
        <end position="113"/>
    </location>
</feature>
<feature type="modified residue" description="FMN phosphoryl threonine" evidence="10">
    <location>
        <position position="160"/>
    </location>
</feature>
<evidence type="ECO:0000313" key="11">
    <source>
        <dbReference type="EMBL" id="PVX52571.1"/>
    </source>
</evidence>
<comment type="caution">
    <text evidence="11">The sequence shown here is derived from an EMBL/GenBank/DDBJ whole genome shotgun (WGS) entry which is preliminary data.</text>
</comment>
<reference evidence="11 12" key="1">
    <citation type="submission" date="2018-05" db="EMBL/GenBank/DDBJ databases">
        <title>Genomic Encyclopedia of Type Strains, Phase IV (KMG-IV): sequencing the most valuable type-strain genomes for metagenomic binning, comparative biology and taxonomic classification.</title>
        <authorList>
            <person name="Goeker M."/>
        </authorList>
    </citation>
    <scope>NUCLEOTIDE SEQUENCE [LARGE SCALE GENOMIC DNA]</scope>
    <source>
        <strain evidence="11 12">DSM 28579</strain>
    </source>
</reference>
<evidence type="ECO:0000256" key="3">
    <source>
        <dbReference type="ARBA" id="ARBA00022630"/>
    </source>
</evidence>
<comment type="similarity">
    <text evidence="10">Belongs to the NqrB/RnfD family.</text>
</comment>
<keyword evidence="10" id="KW-1003">Cell membrane</keyword>
<dbReference type="InterPro" id="IPR011303">
    <property type="entry name" value="RnfD_bac"/>
</dbReference>
<dbReference type="Proteomes" id="UP000251835">
    <property type="component" value="Unassembled WGS sequence"/>
</dbReference>
<evidence type="ECO:0000313" key="12">
    <source>
        <dbReference type="Proteomes" id="UP000251835"/>
    </source>
</evidence>
<evidence type="ECO:0000256" key="5">
    <source>
        <dbReference type="ARBA" id="ARBA00022692"/>
    </source>
</evidence>
<keyword evidence="6 10" id="KW-1278">Translocase</keyword>
<evidence type="ECO:0000256" key="4">
    <source>
        <dbReference type="ARBA" id="ARBA00022643"/>
    </source>
</evidence>
<feature type="transmembrane region" description="Helical" evidence="10">
    <location>
        <begin position="192"/>
        <end position="212"/>
    </location>
</feature>
<dbReference type="NCBIfam" id="TIGR01946">
    <property type="entry name" value="rnfD"/>
    <property type="match status" value="1"/>
</dbReference>
<dbReference type="InterPro" id="IPR004338">
    <property type="entry name" value="NqrB/RnfD"/>
</dbReference>
<feature type="transmembrane region" description="Helical" evidence="10">
    <location>
        <begin position="277"/>
        <end position="295"/>
    </location>
</feature>
<dbReference type="OrthoDB" id="9776359at2"/>
<keyword evidence="1 10" id="KW-0813">Transport</keyword>
<evidence type="ECO:0000256" key="7">
    <source>
        <dbReference type="ARBA" id="ARBA00022982"/>
    </source>
</evidence>
<keyword evidence="7 10" id="KW-0249">Electron transport</keyword>
<comment type="function">
    <text evidence="10">Part of a membrane-bound complex that couples electron transfer with translocation of ions across the membrane.</text>
</comment>
<dbReference type="EC" id="7.-.-.-" evidence="10"/>
<evidence type="ECO:0000256" key="1">
    <source>
        <dbReference type="ARBA" id="ARBA00022448"/>
    </source>
</evidence>
<evidence type="ECO:0000256" key="9">
    <source>
        <dbReference type="ARBA" id="ARBA00023136"/>
    </source>
</evidence>
<dbReference type="EMBL" id="QENZ01000003">
    <property type="protein sequence ID" value="PVX52571.1"/>
    <property type="molecule type" value="Genomic_DNA"/>
</dbReference>
<dbReference type="GO" id="GO:0022900">
    <property type="term" value="P:electron transport chain"/>
    <property type="evidence" value="ECO:0007669"/>
    <property type="project" value="UniProtKB-UniRule"/>
</dbReference>
<feature type="transmembrane region" description="Helical" evidence="10">
    <location>
        <begin position="219"/>
        <end position="239"/>
    </location>
</feature>
<comment type="cofactor">
    <cofactor evidence="10">
        <name>FMN</name>
        <dbReference type="ChEBI" id="CHEBI:58210"/>
    </cofactor>
</comment>
<keyword evidence="12" id="KW-1185">Reference proteome</keyword>
<dbReference type="GO" id="GO:0005886">
    <property type="term" value="C:plasma membrane"/>
    <property type="evidence" value="ECO:0007669"/>
    <property type="project" value="UniProtKB-SubCell"/>
</dbReference>
<dbReference type="PANTHER" id="PTHR30578">
    <property type="entry name" value="ELECTRON TRANSPORT COMPLEX PROTEIN RNFD"/>
    <property type="match status" value="1"/>
</dbReference>
<protein>
    <recommendedName>
        <fullName evidence="10">Ion-translocating oxidoreductase complex subunit D</fullName>
        <ecNumber evidence="10">7.-.-.-</ecNumber>
    </recommendedName>
    <alternativeName>
        <fullName evidence="10">Rnf electron transport complex subunit D</fullName>
    </alternativeName>
</protein>
<accession>A0A7L4USW7</accession>
<evidence type="ECO:0000256" key="8">
    <source>
        <dbReference type="ARBA" id="ARBA00022989"/>
    </source>
</evidence>
<comment type="subcellular location">
    <subcellularLocation>
        <location evidence="10">Cell membrane</location>
        <topology evidence="10">Multi-pass membrane protein</topology>
    </subcellularLocation>
</comment>
<organism evidence="11 12">
    <name type="scientific">Balneicella halophila</name>
    <dbReference type="NCBI Taxonomy" id="1537566"/>
    <lineage>
        <taxon>Bacteria</taxon>
        <taxon>Pseudomonadati</taxon>
        <taxon>Bacteroidota</taxon>
        <taxon>Bacteroidia</taxon>
        <taxon>Bacteroidales</taxon>
        <taxon>Balneicellaceae</taxon>
        <taxon>Balneicella</taxon>
    </lineage>
</organism>
<keyword evidence="9 10" id="KW-0472">Membrane</keyword>
<feature type="transmembrane region" description="Helical" evidence="10">
    <location>
        <begin position="21"/>
        <end position="39"/>
    </location>
</feature>
<dbReference type="HAMAP" id="MF_00462">
    <property type="entry name" value="RsxD_RnfD"/>
    <property type="match status" value="1"/>
</dbReference>
<keyword evidence="8 10" id="KW-1133">Transmembrane helix</keyword>
<keyword evidence="3 10" id="KW-0285">Flavoprotein</keyword>
<keyword evidence="2 10" id="KW-0597">Phosphoprotein</keyword>
<feature type="transmembrane region" description="Helical" evidence="10">
    <location>
        <begin position="120"/>
        <end position="139"/>
    </location>
</feature>
<feature type="transmembrane region" description="Helical" evidence="10">
    <location>
        <begin position="245"/>
        <end position="265"/>
    </location>
</feature>
<dbReference type="AlphaFoldDB" id="A0A7L4USW7"/>
<proteinExistence type="inferred from homology"/>